<comment type="caution">
    <text evidence="1">The sequence shown here is derived from an EMBL/GenBank/DDBJ whole genome shotgun (WGS) entry which is preliminary data.</text>
</comment>
<keyword evidence="2" id="KW-1185">Reference proteome</keyword>
<dbReference type="Proteomes" id="UP000600214">
    <property type="component" value="Unassembled WGS sequence"/>
</dbReference>
<dbReference type="EMBL" id="BMIA01000001">
    <property type="protein sequence ID" value="GGH29279.1"/>
    <property type="molecule type" value="Genomic_DNA"/>
</dbReference>
<sequence length="117" mass="13564">MMVDEVPSPQNTYTVRFGAYEVRMSHWINEPIILRVANNQMVFEMPSTWSCDEAKWLDDNTVELKTRLYPGREYCDLVLNLKAGTGTAVRGSYPFANSMGRPPKHFEGSLQEIYRWL</sequence>
<accession>A0ABQ1YM77</accession>
<proteinExistence type="predicted"/>
<evidence type="ECO:0000313" key="1">
    <source>
        <dbReference type="EMBL" id="GGH29279.1"/>
    </source>
</evidence>
<dbReference type="RefSeq" id="WP_188930497.1">
    <property type="nucleotide sequence ID" value="NZ_BMIA01000001.1"/>
</dbReference>
<name>A0ABQ1YM77_9BACT</name>
<organism evidence="1 2">
    <name type="scientific">Dyadobacter endophyticus</name>
    <dbReference type="NCBI Taxonomy" id="1749036"/>
    <lineage>
        <taxon>Bacteria</taxon>
        <taxon>Pseudomonadati</taxon>
        <taxon>Bacteroidota</taxon>
        <taxon>Cytophagia</taxon>
        <taxon>Cytophagales</taxon>
        <taxon>Spirosomataceae</taxon>
        <taxon>Dyadobacter</taxon>
    </lineage>
</organism>
<reference evidence="2" key="1">
    <citation type="journal article" date="2019" name="Int. J. Syst. Evol. Microbiol.">
        <title>The Global Catalogue of Microorganisms (GCM) 10K type strain sequencing project: providing services to taxonomists for standard genome sequencing and annotation.</title>
        <authorList>
            <consortium name="The Broad Institute Genomics Platform"/>
            <consortium name="The Broad Institute Genome Sequencing Center for Infectious Disease"/>
            <person name="Wu L."/>
            <person name="Ma J."/>
        </authorList>
    </citation>
    <scope>NUCLEOTIDE SEQUENCE [LARGE SCALE GENOMIC DNA]</scope>
    <source>
        <strain evidence="2">CGMCC 1.15288</strain>
    </source>
</reference>
<evidence type="ECO:0000313" key="2">
    <source>
        <dbReference type="Proteomes" id="UP000600214"/>
    </source>
</evidence>
<protein>
    <submittedName>
        <fullName evidence="1">Uncharacterized protein</fullName>
    </submittedName>
</protein>
<gene>
    <name evidence="1" type="ORF">GCM10007423_16490</name>
</gene>